<feature type="domain" description="Dedicator of cytokinesis C/D N-terminal" evidence="1">
    <location>
        <begin position="59"/>
        <end position="124"/>
    </location>
</feature>
<reference evidence="2" key="2">
    <citation type="submission" date="2025-08" db="UniProtKB">
        <authorList>
            <consortium name="Ensembl"/>
        </authorList>
    </citation>
    <scope>IDENTIFICATION</scope>
</reference>
<accession>A0A8C2QT74</accession>
<evidence type="ECO:0000259" key="1">
    <source>
        <dbReference type="Pfam" id="PF11878"/>
    </source>
</evidence>
<protein>
    <recommendedName>
        <fullName evidence="1">Dedicator of cytokinesis C/D N-terminal domain-containing protein</fullName>
    </recommendedName>
</protein>
<evidence type="ECO:0000313" key="2">
    <source>
        <dbReference type="Ensembl" id="ENSCHIP00010006147.1"/>
    </source>
</evidence>
<reference evidence="2" key="1">
    <citation type="submission" date="2019-03" db="EMBL/GenBank/DDBJ databases">
        <title>Genome sequencing and reference-guided assembly of Black Bengal Goat (Capra hircus).</title>
        <authorList>
            <person name="Siddiki A.Z."/>
            <person name="Baten A."/>
            <person name="Billah M."/>
            <person name="Alam M.A.U."/>
            <person name="Shawrob K.S.M."/>
            <person name="Saha S."/>
            <person name="Chowdhury M."/>
            <person name="Rahman A.H."/>
            <person name="Stear M."/>
            <person name="Miah G."/>
            <person name="Das G.B."/>
            <person name="Hossain M.M."/>
            <person name="Kumkum M."/>
            <person name="Islam M.S."/>
            <person name="Mollah A.M."/>
            <person name="Ahsan A."/>
            <person name="Tusar F."/>
            <person name="Khan M.K.I."/>
        </authorList>
    </citation>
    <scope>NUCLEOTIDE SEQUENCE [LARGE SCALE GENOMIC DNA]</scope>
</reference>
<sequence>MGCTASIVLLQAFRSVVQRSCPHICRRRQEEPSHEILPLEIDDEMSRPRTLIIMQEKPRLLEPLDYETVIEELEKTYQNDPLRDLLFFPSDDFSTTTVSWDIRTLYSTVPEDAERKAENLLVKEISGVQLIHKKIMNSQDKSCIMLREDFKQHGS</sequence>
<name>A0A8C2QT74_CAPHI</name>
<organism evidence="2">
    <name type="scientific">Capra hircus</name>
    <name type="common">Goat</name>
    <dbReference type="NCBI Taxonomy" id="9925"/>
    <lineage>
        <taxon>Eukaryota</taxon>
        <taxon>Metazoa</taxon>
        <taxon>Chordata</taxon>
        <taxon>Craniata</taxon>
        <taxon>Vertebrata</taxon>
        <taxon>Euteleostomi</taxon>
        <taxon>Mammalia</taxon>
        <taxon>Eutheria</taxon>
        <taxon>Laurasiatheria</taxon>
        <taxon>Artiodactyla</taxon>
        <taxon>Ruminantia</taxon>
        <taxon>Pecora</taxon>
        <taxon>Bovidae</taxon>
        <taxon>Caprinae</taxon>
        <taxon>Capra</taxon>
    </lineage>
</organism>
<dbReference type="InterPro" id="IPR021816">
    <property type="entry name" value="DOCK_C/D_N"/>
</dbReference>
<proteinExistence type="predicted"/>
<dbReference type="AlphaFoldDB" id="A0A8C2QT74"/>
<dbReference type="Pfam" id="PF11878">
    <property type="entry name" value="DOCK_C-D_N"/>
    <property type="match status" value="1"/>
</dbReference>
<dbReference type="Ensembl" id="ENSCHIT00010008528.1">
    <property type="protein sequence ID" value="ENSCHIP00010006147.1"/>
    <property type="gene ID" value="ENSCHIG00010004392.1"/>
</dbReference>